<protein>
    <submittedName>
        <fullName evidence="1">Uncharacterized protein</fullName>
    </submittedName>
</protein>
<organism evidence="1">
    <name type="scientific">Schistocephalus solidus</name>
    <name type="common">Tapeworm</name>
    <dbReference type="NCBI Taxonomy" id="70667"/>
    <lineage>
        <taxon>Eukaryota</taxon>
        <taxon>Metazoa</taxon>
        <taxon>Spiralia</taxon>
        <taxon>Lophotrochozoa</taxon>
        <taxon>Platyhelminthes</taxon>
        <taxon>Cestoda</taxon>
        <taxon>Eucestoda</taxon>
        <taxon>Diphyllobothriidea</taxon>
        <taxon>Diphyllobothriidae</taxon>
        <taxon>Schistocephalus</taxon>
    </lineage>
</organism>
<proteinExistence type="predicted"/>
<feature type="non-terminal residue" evidence="1">
    <location>
        <position position="1"/>
    </location>
</feature>
<name>A0A0X3PSY0_SCHSO</name>
<reference evidence="1" key="1">
    <citation type="submission" date="2016-01" db="EMBL/GenBank/DDBJ databases">
        <title>Reference transcriptome for the parasite Schistocephalus solidus: insights into the molecular evolution of parasitism.</title>
        <authorList>
            <person name="Hebert F.O."/>
            <person name="Grambauer S."/>
            <person name="Barber I."/>
            <person name="Landry C.R."/>
            <person name="Aubin-Horth N."/>
        </authorList>
    </citation>
    <scope>NUCLEOTIDE SEQUENCE</scope>
</reference>
<dbReference type="AlphaFoldDB" id="A0A0X3PSY0"/>
<sequence>DVCTSLVVSSGVVAVSCGLFSETSVGTESAADDPGLVDVEHSMSSEFAAKACLRRASRRRRRECVQVSSWASMSRWWPPRMAGFFCSRTRIFGEEPKDGN</sequence>
<gene>
    <name evidence="1" type="ORF">TR102473</name>
</gene>
<dbReference type="EMBL" id="GEEE01008154">
    <property type="protein sequence ID" value="JAP55071.1"/>
    <property type="molecule type" value="Transcribed_RNA"/>
</dbReference>
<accession>A0A0X3PSY0</accession>
<evidence type="ECO:0000313" key="1">
    <source>
        <dbReference type="EMBL" id="JAP55071.1"/>
    </source>
</evidence>